<dbReference type="EMBL" id="VSSQ01007828">
    <property type="protein sequence ID" value="MPM37101.1"/>
    <property type="molecule type" value="Genomic_DNA"/>
</dbReference>
<dbReference type="NCBIfam" id="TIGR00492">
    <property type="entry name" value="alr"/>
    <property type="match status" value="1"/>
</dbReference>
<dbReference type="SMART" id="SM01005">
    <property type="entry name" value="Ala_racemase_C"/>
    <property type="match status" value="1"/>
</dbReference>
<dbReference type="PRINTS" id="PR00992">
    <property type="entry name" value="ALARACEMASE"/>
</dbReference>
<reference evidence="5" key="1">
    <citation type="submission" date="2019-08" db="EMBL/GenBank/DDBJ databases">
        <authorList>
            <person name="Kucharzyk K."/>
            <person name="Murdoch R.W."/>
            <person name="Higgins S."/>
            <person name="Loffler F."/>
        </authorList>
    </citation>
    <scope>NUCLEOTIDE SEQUENCE</scope>
</reference>
<evidence type="ECO:0000259" key="4">
    <source>
        <dbReference type="SMART" id="SM01005"/>
    </source>
</evidence>
<protein>
    <submittedName>
        <fullName evidence="5">Alanine racemase 1</fullName>
        <ecNumber evidence="5">5.1.1.1</ecNumber>
    </submittedName>
</protein>
<organism evidence="5">
    <name type="scientific">bioreactor metagenome</name>
    <dbReference type="NCBI Taxonomy" id="1076179"/>
    <lineage>
        <taxon>unclassified sequences</taxon>
        <taxon>metagenomes</taxon>
        <taxon>ecological metagenomes</taxon>
    </lineage>
</organism>
<dbReference type="SUPFAM" id="SSF51419">
    <property type="entry name" value="PLP-binding barrel"/>
    <property type="match status" value="1"/>
</dbReference>
<evidence type="ECO:0000256" key="3">
    <source>
        <dbReference type="ARBA" id="ARBA00023235"/>
    </source>
</evidence>
<dbReference type="InterPro" id="IPR029066">
    <property type="entry name" value="PLP-binding_barrel"/>
</dbReference>
<evidence type="ECO:0000313" key="5">
    <source>
        <dbReference type="EMBL" id="MPM37101.1"/>
    </source>
</evidence>
<dbReference type="InterPro" id="IPR011079">
    <property type="entry name" value="Ala_racemase_C"/>
</dbReference>
<dbReference type="GO" id="GO:0030170">
    <property type="term" value="F:pyridoxal phosphate binding"/>
    <property type="evidence" value="ECO:0007669"/>
    <property type="project" value="TreeGrafter"/>
</dbReference>
<dbReference type="InterPro" id="IPR001608">
    <property type="entry name" value="Ala_racemase_N"/>
</dbReference>
<sequence>MSHFAVADEGRNGYTERQFERFSRVLRALEAKGINIGMRHICNSSGTLLYPRMHMDAVRVGKILYGFCPKTVESPVELKCSFKIRSEITSIRMASIGESFGYGLRYVCRDDDLIAVVPIGYADGYSRMYMGKSCALVRGRRVPVVGSICCDQIFLKVTDVPDAAVGDEVVLAGRQDDEEILAEELGGYLGTSACEAFNMFRGRIPRLYNIDKEL</sequence>
<feature type="domain" description="Alanine racemase C-terminal" evidence="4">
    <location>
        <begin position="81"/>
        <end position="209"/>
    </location>
</feature>
<name>A0A644ZB36_9ZZZZ</name>
<dbReference type="Gene3D" id="2.40.37.10">
    <property type="entry name" value="Lyase, Ornithine Decarboxylase, Chain A, domain 1"/>
    <property type="match status" value="1"/>
</dbReference>
<evidence type="ECO:0000256" key="1">
    <source>
        <dbReference type="ARBA" id="ARBA00001933"/>
    </source>
</evidence>
<accession>A0A644ZB36</accession>
<gene>
    <name evidence="5" type="primary">alr1_15</name>
    <name evidence="5" type="ORF">SDC9_83707</name>
</gene>
<dbReference type="EC" id="5.1.1.1" evidence="5"/>
<comment type="caution">
    <text evidence="5">The sequence shown here is derived from an EMBL/GenBank/DDBJ whole genome shotgun (WGS) entry which is preliminary data.</text>
</comment>
<keyword evidence="3 5" id="KW-0413">Isomerase</keyword>
<dbReference type="PANTHER" id="PTHR30511">
    <property type="entry name" value="ALANINE RACEMASE"/>
    <property type="match status" value="1"/>
</dbReference>
<dbReference type="PANTHER" id="PTHR30511:SF0">
    <property type="entry name" value="ALANINE RACEMASE, CATABOLIC-RELATED"/>
    <property type="match status" value="1"/>
</dbReference>
<dbReference type="GO" id="GO:0008784">
    <property type="term" value="F:alanine racemase activity"/>
    <property type="evidence" value="ECO:0007669"/>
    <property type="project" value="UniProtKB-EC"/>
</dbReference>
<comment type="cofactor">
    <cofactor evidence="1">
        <name>pyridoxal 5'-phosphate</name>
        <dbReference type="ChEBI" id="CHEBI:597326"/>
    </cofactor>
</comment>
<dbReference type="GO" id="GO:0006522">
    <property type="term" value="P:alanine metabolic process"/>
    <property type="evidence" value="ECO:0007669"/>
    <property type="project" value="InterPro"/>
</dbReference>
<dbReference type="SUPFAM" id="SSF50621">
    <property type="entry name" value="Alanine racemase C-terminal domain-like"/>
    <property type="match status" value="1"/>
</dbReference>
<dbReference type="Gene3D" id="3.20.20.10">
    <property type="entry name" value="Alanine racemase"/>
    <property type="match status" value="1"/>
</dbReference>
<proteinExistence type="predicted"/>
<dbReference type="AlphaFoldDB" id="A0A644ZB36"/>
<dbReference type="Pfam" id="PF00842">
    <property type="entry name" value="Ala_racemase_C"/>
    <property type="match status" value="1"/>
</dbReference>
<keyword evidence="2" id="KW-0663">Pyridoxal phosphate</keyword>
<dbReference type="GO" id="GO:0005829">
    <property type="term" value="C:cytosol"/>
    <property type="evidence" value="ECO:0007669"/>
    <property type="project" value="TreeGrafter"/>
</dbReference>
<dbReference type="Pfam" id="PF01168">
    <property type="entry name" value="Ala_racemase_N"/>
    <property type="match status" value="1"/>
</dbReference>
<dbReference type="InterPro" id="IPR009006">
    <property type="entry name" value="Ala_racemase/Decarboxylase_C"/>
</dbReference>
<evidence type="ECO:0000256" key="2">
    <source>
        <dbReference type="ARBA" id="ARBA00022898"/>
    </source>
</evidence>
<dbReference type="InterPro" id="IPR000821">
    <property type="entry name" value="Ala_racemase"/>
</dbReference>